<proteinExistence type="predicted"/>
<organism evidence="1 2">
    <name type="scientific">Pseudomonas gingeri</name>
    <dbReference type="NCBI Taxonomy" id="117681"/>
    <lineage>
        <taxon>Bacteria</taxon>
        <taxon>Pseudomonadati</taxon>
        <taxon>Pseudomonadota</taxon>
        <taxon>Gammaproteobacteria</taxon>
        <taxon>Pseudomonadales</taxon>
        <taxon>Pseudomonadaceae</taxon>
        <taxon>Pseudomonas</taxon>
    </lineage>
</organism>
<name>A0A7Y7WHC0_9PSED</name>
<protein>
    <submittedName>
        <fullName evidence="1">CcoQ/FixQ family Cbb3-type cytochrome c oxidase assembly chaperone</fullName>
    </submittedName>
</protein>
<evidence type="ECO:0000313" key="2">
    <source>
        <dbReference type="Proteomes" id="UP000582981"/>
    </source>
</evidence>
<evidence type="ECO:0000313" key="1">
    <source>
        <dbReference type="EMBL" id="NWB49505.1"/>
    </source>
</evidence>
<accession>A0A7Y7WHC0</accession>
<sequence>MDMSSGMIRGLGTLVVFFAFIGLALWVFNAKRTPEFAEACMLPFADDEPLPAPPEDPTATRSTQP</sequence>
<dbReference type="EMBL" id="JACAPU010000030">
    <property type="protein sequence ID" value="NWB49505.1"/>
    <property type="molecule type" value="Genomic_DNA"/>
</dbReference>
<dbReference type="AlphaFoldDB" id="A0A7Y7WHC0"/>
<gene>
    <name evidence="1" type="ORF">HX829_23760</name>
</gene>
<comment type="caution">
    <text evidence="1">The sequence shown here is derived from an EMBL/GenBank/DDBJ whole genome shotgun (WGS) entry which is preliminary data.</text>
</comment>
<dbReference type="RefSeq" id="WP_100940575.1">
    <property type="nucleotide sequence ID" value="NZ_JACAPU010000030.1"/>
</dbReference>
<dbReference type="Proteomes" id="UP000582981">
    <property type="component" value="Unassembled WGS sequence"/>
</dbReference>
<reference evidence="1 2" key="1">
    <citation type="submission" date="2020-04" db="EMBL/GenBank/DDBJ databases">
        <title>Molecular characterization of pseudomonads from Agaricus bisporus reveal novel blotch 2 pathogens in Western Europe.</title>
        <authorList>
            <person name="Taparia T."/>
            <person name="Krijger M."/>
            <person name="Haynes E."/>
            <person name="Elpinstone J.G."/>
            <person name="Noble R."/>
            <person name="Van Der Wolf J."/>
        </authorList>
    </citation>
    <scope>NUCLEOTIDE SEQUENCE [LARGE SCALE GENOMIC DNA]</scope>
    <source>
        <strain evidence="1 2">F1001</strain>
    </source>
</reference>